<dbReference type="OrthoDB" id="2283785at2759"/>
<accession>A0A0D1ZSJ6</accession>
<evidence type="ECO:0008006" key="3">
    <source>
        <dbReference type="Google" id="ProtNLM"/>
    </source>
</evidence>
<dbReference type="EMBL" id="KN847495">
    <property type="protein sequence ID" value="KIW15807.1"/>
    <property type="molecule type" value="Genomic_DNA"/>
</dbReference>
<protein>
    <recommendedName>
        <fullName evidence="3">Arrestin-like N-terminal domain-containing protein</fullName>
    </recommendedName>
</protein>
<dbReference type="Proteomes" id="UP000053328">
    <property type="component" value="Unassembled WGS sequence"/>
</dbReference>
<keyword evidence="2" id="KW-1185">Reference proteome</keyword>
<proteinExistence type="predicted"/>
<sequence length="254" mass="28211">MSDQTICRCSQRINLIPLLLGCPPTCLADFGGEYQPCQRRTLKESIFWKSGDIQITIREPEQLALKSDSETSVARLPVQVQLDLPSSYRIPANGALCVETDVRWQLRVISFVSIKAQAHVPTIREALASPTMAPVGTTMGTSTSSVTWRDWTVIDGHFSTKTRFESHQELLLSFASSDIMTPTFWSPHLSVRFTLRVRFHVKAPGTTTIELEVPIQVGVDQESLDTHRLEIDQGLSKNGGFVLGRTGWTSPVAD</sequence>
<evidence type="ECO:0000313" key="1">
    <source>
        <dbReference type="EMBL" id="KIW15807.1"/>
    </source>
</evidence>
<dbReference type="HOGENOM" id="CLU_1094295_0_0_1"/>
<reference evidence="1 2" key="1">
    <citation type="submission" date="2015-01" db="EMBL/GenBank/DDBJ databases">
        <title>The Genome Sequence of Exophiala spinifera CBS89968.</title>
        <authorList>
            <consortium name="The Broad Institute Genomics Platform"/>
            <person name="Cuomo C."/>
            <person name="de Hoog S."/>
            <person name="Gorbushina A."/>
            <person name="Stielow B."/>
            <person name="Teixiera M."/>
            <person name="Abouelleil A."/>
            <person name="Chapman S.B."/>
            <person name="Priest M."/>
            <person name="Young S.K."/>
            <person name="Wortman J."/>
            <person name="Nusbaum C."/>
            <person name="Birren B."/>
        </authorList>
    </citation>
    <scope>NUCLEOTIDE SEQUENCE [LARGE SCALE GENOMIC DNA]</scope>
    <source>
        <strain evidence="1 2">CBS 89968</strain>
    </source>
</reference>
<dbReference type="AlphaFoldDB" id="A0A0D1ZSJ6"/>
<name>A0A0D1ZSJ6_9EURO</name>
<dbReference type="RefSeq" id="XP_016236023.1">
    <property type="nucleotide sequence ID" value="XM_016380196.1"/>
</dbReference>
<evidence type="ECO:0000313" key="2">
    <source>
        <dbReference type="Proteomes" id="UP000053328"/>
    </source>
</evidence>
<dbReference type="VEuPathDB" id="FungiDB:PV08_05857"/>
<organism evidence="1 2">
    <name type="scientific">Exophiala spinifera</name>
    <dbReference type="NCBI Taxonomy" id="91928"/>
    <lineage>
        <taxon>Eukaryota</taxon>
        <taxon>Fungi</taxon>
        <taxon>Dikarya</taxon>
        <taxon>Ascomycota</taxon>
        <taxon>Pezizomycotina</taxon>
        <taxon>Eurotiomycetes</taxon>
        <taxon>Chaetothyriomycetidae</taxon>
        <taxon>Chaetothyriales</taxon>
        <taxon>Herpotrichiellaceae</taxon>
        <taxon>Exophiala</taxon>
    </lineage>
</organism>
<dbReference type="GeneID" id="27332940"/>
<gene>
    <name evidence="1" type="ORF">PV08_05857</name>
</gene>